<feature type="compositionally biased region" description="Polar residues" evidence="1">
    <location>
        <begin position="242"/>
        <end position="254"/>
    </location>
</feature>
<accession>A0A5C3KJF9</accession>
<feature type="compositionally biased region" description="Polar residues" evidence="1">
    <location>
        <begin position="424"/>
        <end position="454"/>
    </location>
</feature>
<feature type="compositionally biased region" description="Low complexity" evidence="1">
    <location>
        <begin position="461"/>
        <end position="472"/>
    </location>
</feature>
<protein>
    <submittedName>
        <fullName evidence="2">Uncharacterized protein</fullName>
    </submittedName>
</protein>
<feature type="compositionally biased region" description="Basic and acidic residues" evidence="1">
    <location>
        <begin position="159"/>
        <end position="178"/>
    </location>
</feature>
<feature type="region of interest" description="Disordered" evidence="1">
    <location>
        <begin position="158"/>
        <end position="492"/>
    </location>
</feature>
<proteinExistence type="predicted"/>
<feature type="compositionally biased region" description="Low complexity" evidence="1">
    <location>
        <begin position="278"/>
        <end position="290"/>
    </location>
</feature>
<feature type="compositionally biased region" description="Low complexity" evidence="1">
    <location>
        <begin position="201"/>
        <end position="227"/>
    </location>
</feature>
<dbReference type="EMBL" id="ML210313">
    <property type="protein sequence ID" value="TFK20055.1"/>
    <property type="molecule type" value="Genomic_DNA"/>
</dbReference>
<dbReference type="Proteomes" id="UP000307440">
    <property type="component" value="Unassembled WGS sequence"/>
</dbReference>
<feature type="compositionally biased region" description="Basic and acidic residues" evidence="1">
    <location>
        <begin position="294"/>
        <end position="304"/>
    </location>
</feature>
<feature type="compositionally biased region" description="Polar residues" evidence="1">
    <location>
        <begin position="344"/>
        <end position="370"/>
    </location>
</feature>
<feature type="compositionally biased region" description="Basic and acidic residues" evidence="1">
    <location>
        <begin position="1"/>
        <end position="13"/>
    </location>
</feature>
<feature type="region of interest" description="Disordered" evidence="1">
    <location>
        <begin position="67"/>
        <end position="106"/>
    </location>
</feature>
<sequence>MNDEIKRLREIPRDPISSSSPYAGPEARFSPHELNQASLNGAAIHNEGSILISPLPQFTTRFNTTMTLSKPLPDLDEEDEEEEEEEEEEEGSEEEEEESDESEPEPYQKVYLKQQYDTKTLPALAHCNLKGHPYGCRCTAVTPHSDDLANVKHVVASSSRERLDTVRQETVIQDERPFHIPNPSGLSRTAPYADVRRARSHSIPSQSSGRSSSSSRPSSRSCSPARPQVAPSRPVAHRSAASYDSTAPSTTAYVSSPPPRTADNDGLRSRLHNILADTSSSPPKHSTSASMTIRDQRATYDTPRRSASRSVSPPPSSGLHRQSCQVRHQPQQQQQQQHQQQQQSTTDQFSRLLASHQTASPSIVPSTSPGARTSSASDAARALEQSKRGRRHSAEQAQRYPDREGERTRTSTQTMAPHRDASAPVSSAVPTMNSHTRVSASQHVSPSKTASHQANGHREQYQQQQIPYQSRQHNGGSSNASMLFSSAPGVYA</sequence>
<dbReference type="AlphaFoldDB" id="A0A5C3KJF9"/>
<gene>
    <name evidence="2" type="ORF">FA15DRAFT_143712</name>
</gene>
<feature type="compositionally biased region" description="Basic and acidic residues" evidence="1">
    <location>
        <begin position="400"/>
        <end position="409"/>
    </location>
</feature>
<feature type="compositionally biased region" description="Low complexity" evidence="1">
    <location>
        <begin position="328"/>
        <end position="343"/>
    </location>
</feature>
<feature type="region of interest" description="Disordered" evidence="1">
    <location>
        <begin position="1"/>
        <end position="34"/>
    </location>
</feature>
<dbReference type="STRING" id="230819.A0A5C3KJF9"/>
<reference evidence="2 3" key="1">
    <citation type="journal article" date="2019" name="Nat. Ecol. Evol.">
        <title>Megaphylogeny resolves global patterns of mushroom evolution.</title>
        <authorList>
            <person name="Varga T."/>
            <person name="Krizsan K."/>
            <person name="Foldi C."/>
            <person name="Dima B."/>
            <person name="Sanchez-Garcia M."/>
            <person name="Sanchez-Ramirez S."/>
            <person name="Szollosi G.J."/>
            <person name="Szarkandi J.G."/>
            <person name="Papp V."/>
            <person name="Albert L."/>
            <person name="Andreopoulos W."/>
            <person name="Angelini C."/>
            <person name="Antonin V."/>
            <person name="Barry K.W."/>
            <person name="Bougher N.L."/>
            <person name="Buchanan P."/>
            <person name="Buyck B."/>
            <person name="Bense V."/>
            <person name="Catcheside P."/>
            <person name="Chovatia M."/>
            <person name="Cooper J."/>
            <person name="Damon W."/>
            <person name="Desjardin D."/>
            <person name="Finy P."/>
            <person name="Geml J."/>
            <person name="Haridas S."/>
            <person name="Hughes K."/>
            <person name="Justo A."/>
            <person name="Karasinski D."/>
            <person name="Kautmanova I."/>
            <person name="Kiss B."/>
            <person name="Kocsube S."/>
            <person name="Kotiranta H."/>
            <person name="LaButti K.M."/>
            <person name="Lechner B.E."/>
            <person name="Liimatainen K."/>
            <person name="Lipzen A."/>
            <person name="Lukacs Z."/>
            <person name="Mihaltcheva S."/>
            <person name="Morgado L.N."/>
            <person name="Niskanen T."/>
            <person name="Noordeloos M.E."/>
            <person name="Ohm R.A."/>
            <person name="Ortiz-Santana B."/>
            <person name="Ovrebo C."/>
            <person name="Racz N."/>
            <person name="Riley R."/>
            <person name="Savchenko A."/>
            <person name="Shiryaev A."/>
            <person name="Soop K."/>
            <person name="Spirin V."/>
            <person name="Szebenyi C."/>
            <person name="Tomsovsky M."/>
            <person name="Tulloss R.E."/>
            <person name="Uehling J."/>
            <person name="Grigoriev I.V."/>
            <person name="Vagvolgyi C."/>
            <person name="Papp T."/>
            <person name="Martin F.M."/>
            <person name="Miettinen O."/>
            <person name="Hibbett D.S."/>
            <person name="Nagy L.G."/>
        </authorList>
    </citation>
    <scope>NUCLEOTIDE SEQUENCE [LARGE SCALE GENOMIC DNA]</scope>
    <source>
        <strain evidence="2 3">CBS 121175</strain>
    </source>
</reference>
<evidence type="ECO:0000313" key="3">
    <source>
        <dbReference type="Proteomes" id="UP000307440"/>
    </source>
</evidence>
<name>A0A5C3KJF9_COPMA</name>
<organism evidence="2 3">
    <name type="scientific">Coprinopsis marcescibilis</name>
    <name type="common">Agaric fungus</name>
    <name type="synonym">Psathyrella marcescibilis</name>
    <dbReference type="NCBI Taxonomy" id="230819"/>
    <lineage>
        <taxon>Eukaryota</taxon>
        <taxon>Fungi</taxon>
        <taxon>Dikarya</taxon>
        <taxon>Basidiomycota</taxon>
        <taxon>Agaricomycotina</taxon>
        <taxon>Agaricomycetes</taxon>
        <taxon>Agaricomycetidae</taxon>
        <taxon>Agaricales</taxon>
        <taxon>Agaricineae</taxon>
        <taxon>Psathyrellaceae</taxon>
        <taxon>Coprinopsis</taxon>
    </lineage>
</organism>
<feature type="compositionally biased region" description="Low complexity" evidence="1">
    <location>
        <begin position="371"/>
        <end position="382"/>
    </location>
</feature>
<feature type="compositionally biased region" description="Polar residues" evidence="1">
    <location>
        <begin position="473"/>
        <end position="484"/>
    </location>
</feature>
<evidence type="ECO:0000313" key="2">
    <source>
        <dbReference type="EMBL" id="TFK20055.1"/>
    </source>
</evidence>
<dbReference type="OrthoDB" id="10633157at2759"/>
<keyword evidence="3" id="KW-1185">Reference proteome</keyword>
<evidence type="ECO:0000256" key="1">
    <source>
        <dbReference type="SAM" id="MobiDB-lite"/>
    </source>
</evidence>
<feature type="compositionally biased region" description="Acidic residues" evidence="1">
    <location>
        <begin position="74"/>
        <end position="104"/>
    </location>
</feature>